<evidence type="ECO:0000313" key="4">
    <source>
        <dbReference type="Proteomes" id="UP000287687"/>
    </source>
</evidence>
<dbReference type="RefSeq" id="WP_128444476.1">
    <property type="nucleotide sequence ID" value="NZ_SBIP01000004.1"/>
</dbReference>
<feature type="coiled-coil region" evidence="1">
    <location>
        <begin position="48"/>
        <end position="75"/>
    </location>
</feature>
<keyword evidence="2" id="KW-0472">Membrane</keyword>
<name>A0A3S3RQR4_9HYPH</name>
<keyword evidence="1" id="KW-0175">Coiled coil</keyword>
<dbReference type="OrthoDB" id="9815600at2"/>
<keyword evidence="2" id="KW-0812">Transmembrane</keyword>
<keyword evidence="4" id="KW-1185">Reference proteome</keyword>
<gene>
    <name evidence="3" type="ORF">EPK99_18000</name>
</gene>
<accession>A0A3S3RQR4</accession>
<evidence type="ECO:0000256" key="2">
    <source>
        <dbReference type="SAM" id="Phobius"/>
    </source>
</evidence>
<dbReference type="Pfam" id="PF04977">
    <property type="entry name" value="DivIC"/>
    <property type="match status" value="1"/>
</dbReference>
<organism evidence="3 4">
    <name type="scientific">Neorhizobium lilium</name>
    <dbReference type="NCBI Taxonomy" id="2503024"/>
    <lineage>
        <taxon>Bacteria</taxon>
        <taxon>Pseudomonadati</taxon>
        <taxon>Pseudomonadota</taxon>
        <taxon>Alphaproteobacteria</taxon>
        <taxon>Hyphomicrobiales</taxon>
        <taxon>Rhizobiaceae</taxon>
        <taxon>Rhizobium/Agrobacterium group</taxon>
        <taxon>Neorhizobium</taxon>
    </lineage>
</organism>
<feature type="transmembrane region" description="Helical" evidence="2">
    <location>
        <begin position="12"/>
        <end position="29"/>
    </location>
</feature>
<proteinExistence type="predicted"/>
<sequence>MWTKHHKQRRFGRLVIPAITVAFVSYFGYHCIHGDLGLIATEKFEQQRLDREKDLSKLTEKRQQLERQVSLMSDGSLEKDMLDEIARYQLNVSRPDEIVIFNNYF</sequence>
<dbReference type="InterPro" id="IPR007060">
    <property type="entry name" value="FtsL/DivIC"/>
</dbReference>
<evidence type="ECO:0000313" key="3">
    <source>
        <dbReference type="EMBL" id="RWX75590.1"/>
    </source>
</evidence>
<evidence type="ECO:0000256" key="1">
    <source>
        <dbReference type="SAM" id="Coils"/>
    </source>
</evidence>
<dbReference type="Proteomes" id="UP000287687">
    <property type="component" value="Unassembled WGS sequence"/>
</dbReference>
<comment type="caution">
    <text evidence="3">The sequence shown here is derived from an EMBL/GenBank/DDBJ whole genome shotgun (WGS) entry which is preliminary data.</text>
</comment>
<dbReference type="AlphaFoldDB" id="A0A3S3RQR4"/>
<protein>
    <submittedName>
        <fullName evidence="3">Septum formation initiator family protein</fullName>
    </submittedName>
</protein>
<dbReference type="EMBL" id="SBIP01000004">
    <property type="protein sequence ID" value="RWX75590.1"/>
    <property type="molecule type" value="Genomic_DNA"/>
</dbReference>
<keyword evidence="2" id="KW-1133">Transmembrane helix</keyword>
<reference evidence="3 4" key="1">
    <citation type="submission" date="2019-01" db="EMBL/GenBank/DDBJ databases">
        <title>The draft genome of Rhizobium sp. 24NR.</title>
        <authorList>
            <person name="Liu L."/>
            <person name="Liang L."/>
            <person name="Shi S."/>
            <person name="Xu L."/>
            <person name="Wang X."/>
            <person name="Li L."/>
            <person name="Zhang X."/>
        </authorList>
    </citation>
    <scope>NUCLEOTIDE SEQUENCE [LARGE SCALE GENOMIC DNA]</scope>
    <source>
        <strain evidence="3 4">24NR</strain>
    </source>
</reference>